<dbReference type="SUPFAM" id="SSF51735">
    <property type="entry name" value="NAD(P)-binding Rossmann-fold domains"/>
    <property type="match status" value="1"/>
</dbReference>
<sequence length="292" mass="31494">MQFPDILVLGATGRIGRILRCVWKPEISQNHILWHTRKPVTTERHNWVSFDPLTEPDRLVAAARGRKAILCLSGVIPGRESPGTTLDDNIDLALAAVRAGAQTGARVLLASSAAVYGNQAGLLSEQASTRPTNAYGRAKLEMEQRATELARASGVSCCCLRIGNIAGIDAVLGKWTPKITLDRFPDGHTPRRSYIGPRSLARVLFDLMLVPDLPPVLNIAAPGMVEMGNLLDAAGLHWTPRLPQPGTIAQVQLDTTSLNRLSPVAADEASPACLVAQWRSLEPDIGNIQDSR</sequence>
<keyword evidence="2" id="KW-0560">Oxidoreductase</keyword>
<dbReference type="Gene3D" id="3.40.50.720">
    <property type="entry name" value="NAD(P)-binding Rossmann-like Domain"/>
    <property type="match status" value="1"/>
</dbReference>
<evidence type="ECO:0000256" key="2">
    <source>
        <dbReference type="ARBA" id="ARBA00023002"/>
    </source>
</evidence>
<dbReference type="AlphaFoldDB" id="A0A9Q3WS44"/>
<accession>A0A9Q3WS44</accession>
<dbReference type="RefSeq" id="WP_234222009.1">
    <property type="nucleotide sequence ID" value="NZ_JAGQAF010000020.1"/>
</dbReference>
<gene>
    <name evidence="5" type="ORF">KBY27_21630</name>
</gene>
<proteinExistence type="inferred from homology"/>
<feature type="domain" description="NAD-dependent epimerase/dehydratase" evidence="4">
    <location>
        <begin position="6"/>
        <end position="167"/>
    </location>
</feature>
<dbReference type="Pfam" id="PF01370">
    <property type="entry name" value="Epimerase"/>
    <property type="match status" value="1"/>
</dbReference>
<reference evidence="5" key="1">
    <citation type="journal article" date="2021" name="Environ. Microbiol.">
        <title>Cryptic niche differentiation of novel sediment ecotypes of Rugeria pomeroyi correlates with nitrate respiration.</title>
        <authorList>
            <person name="Lin X."/>
            <person name="McNichol J."/>
            <person name="Chu X."/>
            <person name="Qian Y."/>
            <person name="Luo H."/>
        </authorList>
    </citation>
    <scope>NUCLEOTIDE SEQUENCE</scope>
    <source>
        <strain evidence="5">SZCCDBB064</strain>
    </source>
</reference>
<dbReference type="PANTHER" id="PTHR43103">
    <property type="entry name" value="NUCLEOSIDE-DIPHOSPHATE-SUGAR EPIMERASE"/>
    <property type="match status" value="1"/>
</dbReference>
<evidence type="ECO:0000256" key="1">
    <source>
        <dbReference type="ARBA" id="ARBA00007637"/>
    </source>
</evidence>
<evidence type="ECO:0000259" key="4">
    <source>
        <dbReference type="Pfam" id="PF01370"/>
    </source>
</evidence>
<dbReference type="PANTHER" id="PTHR43103:SF5">
    <property type="entry name" value="4-EPIMERASE, PUTATIVE (AFU_ORTHOLOGUE AFUA_7G00360)-RELATED"/>
    <property type="match status" value="1"/>
</dbReference>
<organism evidence="5 6">
    <name type="scientific">Ruegeria pomeroyi</name>
    <dbReference type="NCBI Taxonomy" id="89184"/>
    <lineage>
        <taxon>Bacteria</taxon>
        <taxon>Pseudomonadati</taxon>
        <taxon>Pseudomonadota</taxon>
        <taxon>Alphaproteobacteria</taxon>
        <taxon>Rhodobacterales</taxon>
        <taxon>Roseobacteraceae</taxon>
        <taxon>Ruegeria</taxon>
    </lineage>
</organism>
<dbReference type="Proteomes" id="UP000813672">
    <property type="component" value="Unassembled WGS sequence"/>
</dbReference>
<protein>
    <submittedName>
        <fullName evidence="5">NAD(P)-dependent oxidoreductase</fullName>
    </submittedName>
</protein>
<evidence type="ECO:0000313" key="6">
    <source>
        <dbReference type="Proteomes" id="UP000813672"/>
    </source>
</evidence>
<dbReference type="GO" id="GO:0016491">
    <property type="term" value="F:oxidoreductase activity"/>
    <property type="evidence" value="ECO:0007669"/>
    <property type="project" value="UniProtKB-KW"/>
</dbReference>
<dbReference type="InterPro" id="IPR036291">
    <property type="entry name" value="NAD(P)-bd_dom_sf"/>
</dbReference>
<comment type="similarity">
    <text evidence="1">Belongs to the NAD(P)-dependent epimerase/dehydratase family.</text>
</comment>
<keyword evidence="3" id="KW-0520">NAD</keyword>
<evidence type="ECO:0000313" key="5">
    <source>
        <dbReference type="EMBL" id="MCE8540072.1"/>
    </source>
</evidence>
<evidence type="ECO:0000256" key="3">
    <source>
        <dbReference type="ARBA" id="ARBA00023027"/>
    </source>
</evidence>
<comment type="caution">
    <text evidence="5">The sequence shown here is derived from an EMBL/GenBank/DDBJ whole genome shotgun (WGS) entry which is preliminary data.</text>
</comment>
<dbReference type="InterPro" id="IPR001509">
    <property type="entry name" value="Epimerase_deHydtase"/>
</dbReference>
<dbReference type="EMBL" id="JAGQAF010000020">
    <property type="protein sequence ID" value="MCE8540072.1"/>
    <property type="molecule type" value="Genomic_DNA"/>
</dbReference>
<name>A0A9Q3WS44_9RHOB</name>